<reference evidence="1" key="2">
    <citation type="submission" date="2022-03" db="EMBL/GenBank/DDBJ databases">
        <title>Draft title - Genomic analysis of global carrot germplasm unveils the trajectory of domestication and the origin of high carotenoid orange carrot.</title>
        <authorList>
            <person name="Iorizzo M."/>
            <person name="Ellison S."/>
            <person name="Senalik D."/>
            <person name="Macko-Podgorni A."/>
            <person name="Grzebelus D."/>
            <person name="Bostan H."/>
            <person name="Rolling W."/>
            <person name="Curaba J."/>
            <person name="Simon P."/>
        </authorList>
    </citation>
    <scope>NUCLEOTIDE SEQUENCE</scope>
    <source>
        <tissue evidence="1">Leaf</tissue>
    </source>
</reference>
<dbReference type="Gramene" id="KZM82513">
    <property type="protein sequence ID" value="KZM82513"/>
    <property type="gene ID" value="DCAR_030082"/>
</dbReference>
<dbReference type="InterPro" id="IPR036047">
    <property type="entry name" value="F-box-like_dom_sf"/>
</dbReference>
<dbReference type="Proteomes" id="UP000077755">
    <property type="component" value="Chromosome 9"/>
</dbReference>
<proteinExistence type="predicted"/>
<reference evidence="1" key="1">
    <citation type="journal article" date="2016" name="Nat. Genet.">
        <title>A high-quality carrot genome assembly provides new insights into carotenoid accumulation and asterid genome evolution.</title>
        <authorList>
            <person name="Iorizzo M."/>
            <person name="Ellison S."/>
            <person name="Senalik D."/>
            <person name="Zeng P."/>
            <person name="Satapoomin P."/>
            <person name="Huang J."/>
            <person name="Bowman M."/>
            <person name="Iovene M."/>
            <person name="Sanseverino W."/>
            <person name="Cavagnaro P."/>
            <person name="Yildiz M."/>
            <person name="Macko-Podgorni A."/>
            <person name="Moranska E."/>
            <person name="Grzebelus E."/>
            <person name="Grzebelus D."/>
            <person name="Ashrafi H."/>
            <person name="Zheng Z."/>
            <person name="Cheng S."/>
            <person name="Spooner D."/>
            <person name="Van Deynze A."/>
            <person name="Simon P."/>
        </authorList>
    </citation>
    <scope>NUCLEOTIDE SEQUENCE</scope>
    <source>
        <tissue evidence="1">Leaf</tissue>
    </source>
</reference>
<organism evidence="1 2">
    <name type="scientific">Daucus carota subsp. sativus</name>
    <name type="common">Carrot</name>
    <dbReference type="NCBI Taxonomy" id="79200"/>
    <lineage>
        <taxon>Eukaryota</taxon>
        <taxon>Viridiplantae</taxon>
        <taxon>Streptophyta</taxon>
        <taxon>Embryophyta</taxon>
        <taxon>Tracheophyta</taxon>
        <taxon>Spermatophyta</taxon>
        <taxon>Magnoliopsida</taxon>
        <taxon>eudicotyledons</taxon>
        <taxon>Gunneridae</taxon>
        <taxon>Pentapetalae</taxon>
        <taxon>asterids</taxon>
        <taxon>campanulids</taxon>
        <taxon>Apiales</taxon>
        <taxon>Apiaceae</taxon>
        <taxon>Apioideae</taxon>
        <taxon>Scandiceae</taxon>
        <taxon>Daucinae</taxon>
        <taxon>Daucus</taxon>
        <taxon>Daucus sect. Daucus</taxon>
    </lineage>
</organism>
<accession>A0A175YG93</accession>
<dbReference type="InterPro" id="IPR001810">
    <property type="entry name" value="F-box_dom"/>
</dbReference>
<keyword evidence="2" id="KW-1185">Reference proteome</keyword>
<gene>
    <name evidence="1" type="ORF">DCAR_0935003</name>
</gene>
<sequence>MASRLSWRRMPRRVTLRWLVRRNRTHTTTPDYSSLPDEVIEQILLKLKCIKSIVTCTSVCKSCNLWNIITTSGPSYLTTEFFDMVHVNGTLYWLTSANRANWSDERKDWKLTSLTLKNGMFRETLIWPVERSNSVSFASTLGACSDSIFVLRVGCDRTSLHVYDESLNELHRNEFEKSGKEVCRVLGVRSNGIEVLFQKFGTDPPILVFDVGELKLKEFCPSAKTICRAIPFVETLVLLDDGDSRSIPKAG</sequence>
<dbReference type="EMBL" id="CP093351">
    <property type="protein sequence ID" value="WOH15462.1"/>
    <property type="molecule type" value="Genomic_DNA"/>
</dbReference>
<evidence type="ECO:0000313" key="2">
    <source>
        <dbReference type="Proteomes" id="UP000077755"/>
    </source>
</evidence>
<dbReference type="SUPFAM" id="SSF81383">
    <property type="entry name" value="F-box domain"/>
    <property type="match status" value="1"/>
</dbReference>
<name>A0A175YG93_DAUCS</name>
<evidence type="ECO:0000313" key="1">
    <source>
        <dbReference type="EMBL" id="WOH15462.1"/>
    </source>
</evidence>
<dbReference type="SMART" id="SM00256">
    <property type="entry name" value="FBOX"/>
    <property type="match status" value="1"/>
</dbReference>
<dbReference type="AlphaFoldDB" id="A0A175YG93"/>
<dbReference type="CDD" id="cd09917">
    <property type="entry name" value="F-box_SF"/>
    <property type="match status" value="1"/>
</dbReference>
<protein>
    <submittedName>
        <fullName evidence="1">Uncharacterized protein</fullName>
    </submittedName>
</protein>